<reference evidence="3" key="2">
    <citation type="submission" date="2020-05" db="UniProtKB">
        <authorList>
            <consortium name="EnsemblMetazoa"/>
        </authorList>
    </citation>
    <scope>IDENTIFICATION</scope>
</reference>
<dbReference type="EMBL" id="KE525212">
    <property type="protein sequence ID" value="KFB42660.1"/>
    <property type="molecule type" value="Genomic_DNA"/>
</dbReference>
<evidence type="ECO:0000256" key="1">
    <source>
        <dbReference type="SAM" id="MobiDB-lite"/>
    </source>
</evidence>
<keyword evidence="4" id="KW-1185">Reference proteome</keyword>
<name>A0A084VXG6_ANOSI</name>
<dbReference type="EMBL" id="ATLV01018070">
    <property type="status" value="NOT_ANNOTATED_CDS"/>
    <property type="molecule type" value="Genomic_DNA"/>
</dbReference>
<evidence type="ECO:0000313" key="3">
    <source>
        <dbReference type="EnsemblMetazoa" id="ASIC010392-PA"/>
    </source>
</evidence>
<organism evidence="2">
    <name type="scientific">Anopheles sinensis</name>
    <name type="common">Mosquito</name>
    <dbReference type="NCBI Taxonomy" id="74873"/>
    <lineage>
        <taxon>Eukaryota</taxon>
        <taxon>Metazoa</taxon>
        <taxon>Ecdysozoa</taxon>
        <taxon>Arthropoda</taxon>
        <taxon>Hexapoda</taxon>
        <taxon>Insecta</taxon>
        <taxon>Pterygota</taxon>
        <taxon>Neoptera</taxon>
        <taxon>Endopterygota</taxon>
        <taxon>Diptera</taxon>
        <taxon>Nematocera</taxon>
        <taxon>Culicoidea</taxon>
        <taxon>Culicidae</taxon>
        <taxon>Anophelinae</taxon>
        <taxon>Anopheles</taxon>
    </lineage>
</organism>
<evidence type="ECO:0000313" key="2">
    <source>
        <dbReference type="EMBL" id="KFB42660.1"/>
    </source>
</evidence>
<gene>
    <name evidence="2" type="ORF">ZHAS_00010392</name>
</gene>
<sequence length="56" mass="5944">MLDRAPAGRRQQQQQCPDGPALGMHFSVRLGTLGRLPDGQSSLGSSGVERLSVPAR</sequence>
<feature type="region of interest" description="Disordered" evidence="1">
    <location>
        <begin position="1"/>
        <end position="56"/>
    </location>
</feature>
<reference evidence="2 4" key="1">
    <citation type="journal article" date="2014" name="BMC Genomics">
        <title>Genome sequence of Anopheles sinensis provides insight into genetics basis of mosquito competence for malaria parasites.</title>
        <authorList>
            <person name="Zhou D."/>
            <person name="Zhang D."/>
            <person name="Ding G."/>
            <person name="Shi L."/>
            <person name="Hou Q."/>
            <person name="Ye Y."/>
            <person name="Xu Y."/>
            <person name="Zhou H."/>
            <person name="Xiong C."/>
            <person name="Li S."/>
            <person name="Yu J."/>
            <person name="Hong S."/>
            <person name="Yu X."/>
            <person name="Zou P."/>
            <person name="Chen C."/>
            <person name="Chang X."/>
            <person name="Wang W."/>
            <person name="Lv Y."/>
            <person name="Sun Y."/>
            <person name="Ma L."/>
            <person name="Shen B."/>
            <person name="Zhu C."/>
        </authorList>
    </citation>
    <scope>NUCLEOTIDE SEQUENCE [LARGE SCALE GENOMIC DNA]</scope>
</reference>
<dbReference type="AlphaFoldDB" id="A0A084VXG6"/>
<proteinExistence type="predicted"/>
<accession>A0A084VXG6</accession>
<dbReference type="Proteomes" id="UP000030765">
    <property type="component" value="Unassembled WGS sequence"/>
</dbReference>
<evidence type="ECO:0000313" key="4">
    <source>
        <dbReference type="Proteomes" id="UP000030765"/>
    </source>
</evidence>
<dbReference type="EnsemblMetazoa" id="ASIC010392-RA">
    <property type="protein sequence ID" value="ASIC010392-PA"/>
    <property type="gene ID" value="ASIC010392"/>
</dbReference>
<protein>
    <submittedName>
        <fullName evidence="2 3">Uncharacterized protein</fullName>
    </submittedName>
</protein>
<dbReference type="VEuPathDB" id="VectorBase:ASIC010392"/>